<sequence>MTTPKRPLSVLVVACLYLLVGCIGFVYHFHNFHQLDFIWIELTEALAIVAGAFLLQGRNWARWLAIAWMAFHVAISYGDWHKLVIHFCIFVLITWLLFRADARSYFRAASVS</sequence>
<organism evidence="2 3">
    <name type="scientific">Acidobacterium capsulatum (strain ATCC 51196 / DSM 11244 / BCRC 80197 / JCM 7670 / NBRC 15755 / NCIMB 13165 / 161)</name>
    <dbReference type="NCBI Taxonomy" id="240015"/>
    <lineage>
        <taxon>Bacteria</taxon>
        <taxon>Pseudomonadati</taxon>
        <taxon>Acidobacteriota</taxon>
        <taxon>Terriglobia</taxon>
        <taxon>Terriglobales</taxon>
        <taxon>Acidobacteriaceae</taxon>
        <taxon>Acidobacterium</taxon>
    </lineage>
</organism>
<keyword evidence="1" id="KW-0812">Transmembrane</keyword>
<dbReference type="Proteomes" id="UP000002207">
    <property type="component" value="Chromosome"/>
</dbReference>
<proteinExistence type="predicted"/>
<evidence type="ECO:0000256" key="1">
    <source>
        <dbReference type="SAM" id="Phobius"/>
    </source>
</evidence>
<dbReference type="STRING" id="240015.ACP_0596"/>
<feature type="transmembrane region" description="Helical" evidence="1">
    <location>
        <begin position="83"/>
        <end position="100"/>
    </location>
</feature>
<dbReference type="InParanoid" id="C1F1J5"/>
<dbReference type="HOGENOM" id="CLU_139830_1_0_0"/>
<dbReference type="OrthoDB" id="122507at2"/>
<dbReference type="AlphaFoldDB" id="C1F1J5"/>
<dbReference type="eggNOG" id="ENOG503346F">
    <property type="taxonomic scope" value="Bacteria"/>
</dbReference>
<evidence type="ECO:0000313" key="3">
    <source>
        <dbReference type="Proteomes" id="UP000002207"/>
    </source>
</evidence>
<gene>
    <name evidence="2" type="ordered locus">ACP_0596</name>
</gene>
<accession>C1F1J5</accession>
<dbReference type="EMBL" id="CP001472">
    <property type="protein sequence ID" value="ACO32928.1"/>
    <property type="molecule type" value="Genomic_DNA"/>
</dbReference>
<dbReference type="PROSITE" id="PS51257">
    <property type="entry name" value="PROKAR_LIPOPROTEIN"/>
    <property type="match status" value="1"/>
</dbReference>
<keyword evidence="1" id="KW-1133">Transmembrane helix</keyword>
<reference evidence="2 3" key="1">
    <citation type="journal article" date="2009" name="Appl. Environ. Microbiol.">
        <title>Three genomes from the phylum Acidobacteria provide insight into the lifestyles of these microorganisms in soils.</title>
        <authorList>
            <person name="Ward N.L."/>
            <person name="Challacombe J.F."/>
            <person name="Janssen P.H."/>
            <person name="Henrissat B."/>
            <person name="Coutinho P.M."/>
            <person name="Wu M."/>
            <person name="Xie G."/>
            <person name="Haft D.H."/>
            <person name="Sait M."/>
            <person name="Badger J."/>
            <person name="Barabote R.D."/>
            <person name="Bradley B."/>
            <person name="Brettin T.S."/>
            <person name="Brinkac L.M."/>
            <person name="Bruce D."/>
            <person name="Creasy T."/>
            <person name="Daugherty S.C."/>
            <person name="Davidsen T.M."/>
            <person name="DeBoy R.T."/>
            <person name="Detter J.C."/>
            <person name="Dodson R.J."/>
            <person name="Durkin A.S."/>
            <person name="Ganapathy A."/>
            <person name="Gwinn-Giglio M."/>
            <person name="Han C.S."/>
            <person name="Khouri H."/>
            <person name="Kiss H."/>
            <person name="Kothari S.P."/>
            <person name="Madupu R."/>
            <person name="Nelson K.E."/>
            <person name="Nelson W.C."/>
            <person name="Paulsen I."/>
            <person name="Penn K."/>
            <person name="Ren Q."/>
            <person name="Rosovitz M.J."/>
            <person name="Selengut J.D."/>
            <person name="Shrivastava S."/>
            <person name="Sullivan S.A."/>
            <person name="Tapia R."/>
            <person name="Thompson L.S."/>
            <person name="Watkins K.L."/>
            <person name="Yang Q."/>
            <person name="Yu C."/>
            <person name="Zafar N."/>
            <person name="Zhou L."/>
            <person name="Kuske C.R."/>
        </authorList>
    </citation>
    <scope>NUCLEOTIDE SEQUENCE [LARGE SCALE GENOMIC DNA]</scope>
    <source>
        <strain evidence="3">ATCC 51196 / DSM 11244 / BCRC 80197 / JCM 7670 / NBRC 15755 / NCIMB 13165 / 161</strain>
    </source>
</reference>
<keyword evidence="1" id="KW-0472">Membrane</keyword>
<evidence type="ECO:0000313" key="2">
    <source>
        <dbReference type="EMBL" id="ACO32928.1"/>
    </source>
</evidence>
<dbReference type="RefSeq" id="WP_015895781.1">
    <property type="nucleotide sequence ID" value="NC_012483.1"/>
</dbReference>
<name>C1F1J5_ACIC5</name>
<feature type="transmembrane region" description="Helical" evidence="1">
    <location>
        <begin position="7"/>
        <end position="30"/>
    </location>
</feature>
<feature type="transmembrane region" description="Helical" evidence="1">
    <location>
        <begin position="60"/>
        <end position="77"/>
    </location>
</feature>
<feature type="transmembrane region" description="Helical" evidence="1">
    <location>
        <begin position="36"/>
        <end position="55"/>
    </location>
</feature>
<keyword evidence="3" id="KW-1185">Reference proteome</keyword>
<protein>
    <submittedName>
        <fullName evidence="2">Putative membrane protein</fullName>
    </submittedName>
</protein>
<dbReference type="KEGG" id="aca:ACP_0596"/>